<protein>
    <recommendedName>
        <fullName evidence="3">Small CPxCG-related zinc finger protein</fullName>
    </recommendedName>
</protein>
<dbReference type="AlphaFoldDB" id="A0ABD5Z3J4"/>
<reference evidence="1 2" key="1">
    <citation type="journal article" date="2019" name="Int. J. Syst. Evol. Microbiol.">
        <title>The Global Catalogue of Microorganisms (GCM) 10K type strain sequencing project: providing services to taxonomists for standard genome sequencing and annotation.</title>
        <authorList>
            <consortium name="The Broad Institute Genomics Platform"/>
            <consortium name="The Broad Institute Genome Sequencing Center for Infectious Disease"/>
            <person name="Wu L."/>
            <person name="Ma J."/>
        </authorList>
    </citation>
    <scope>NUCLEOTIDE SEQUENCE [LARGE SCALE GENOMIC DNA]</scope>
    <source>
        <strain evidence="1 2">XZGYJ-43</strain>
    </source>
</reference>
<evidence type="ECO:0008006" key="3">
    <source>
        <dbReference type="Google" id="ProtNLM"/>
    </source>
</evidence>
<evidence type="ECO:0000313" key="1">
    <source>
        <dbReference type="EMBL" id="MFC7199794.1"/>
    </source>
</evidence>
<accession>A0ABD5Z3J4</accession>
<gene>
    <name evidence="1" type="ORF">ACFQJ9_10320</name>
</gene>
<proteinExistence type="predicted"/>
<dbReference type="Gene3D" id="2.20.28.160">
    <property type="match status" value="1"/>
</dbReference>
<organism evidence="1 2">
    <name type="scientific">Halospeciosus flavus</name>
    <dbReference type="NCBI Taxonomy" id="3032283"/>
    <lineage>
        <taxon>Archaea</taxon>
        <taxon>Methanobacteriati</taxon>
        <taxon>Methanobacteriota</taxon>
        <taxon>Stenosarchaea group</taxon>
        <taxon>Halobacteria</taxon>
        <taxon>Halobacteriales</taxon>
        <taxon>Halobacteriaceae</taxon>
        <taxon>Halospeciosus</taxon>
    </lineage>
</organism>
<sequence>MPECPDCGGELVVSADNTESQGVHKMYECNSCGELFEIDEVSS</sequence>
<evidence type="ECO:0000313" key="2">
    <source>
        <dbReference type="Proteomes" id="UP001596447"/>
    </source>
</evidence>
<dbReference type="Proteomes" id="UP001596447">
    <property type="component" value="Unassembled WGS sequence"/>
</dbReference>
<comment type="caution">
    <text evidence="1">The sequence shown here is derived from an EMBL/GenBank/DDBJ whole genome shotgun (WGS) entry which is preliminary data.</text>
</comment>
<name>A0ABD5Z3J4_9EURY</name>
<dbReference type="RefSeq" id="WP_279529717.1">
    <property type="nucleotide sequence ID" value="NZ_CP122312.1"/>
</dbReference>
<dbReference type="EMBL" id="JBHTAR010000011">
    <property type="protein sequence ID" value="MFC7199794.1"/>
    <property type="molecule type" value="Genomic_DNA"/>
</dbReference>
<keyword evidence="2" id="KW-1185">Reference proteome</keyword>